<organism evidence="2">
    <name type="scientific">Absidia glauca</name>
    <name type="common">Pin mould</name>
    <dbReference type="NCBI Taxonomy" id="4829"/>
    <lineage>
        <taxon>Eukaryota</taxon>
        <taxon>Fungi</taxon>
        <taxon>Fungi incertae sedis</taxon>
        <taxon>Mucoromycota</taxon>
        <taxon>Mucoromycotina</taxon>
        <taxon>Mucoromycetes</taxon>
        <taxon>Mucorales</taxon>
        <taxon>Cunninghamellaceae</taxon>
        <taxon>Absidia</taxon>
    </lineage>
</organism>
<accession>A0A168QCZ6</accession>
<dbReference type="OrthoDB" id="10351206at2759"/>
<name>A0A168QCZ6_ABSGL</name>
<dbReference type="EMBL" id="LT554358">
    <property type="protein sequence ID" value="SAM04340.1"/>
    <property type="molecule type" value="Genomic_DNA"/>
</dbReference>
<dbReference type="InParanoid" id="A0A168QCZ6"/>
<dbReference type="Proteomes" id="UP000078561">
    <property type="component" value="Unassembled WGS sequence"/>
</dbReference>
<feature type="signal peptide" evidence="1">
    <location>
        <begin position="1"/>
        <end position="19"/>
    </location>
</feature>
<evidence type="ECO:0000313" key="2">
    <source>
        <dbReference type="EMBL" id="SAM04340.1"/>
    </source>
</evidence>
<dbReference type="PROSITE" id="PS51257">
    <property type="entry name" value="PROKAR_LIPOPROTEIN"/>
    <property type="match status" value="1"/>
</dbReference>
<reference evidence="2" key="1">
    <citation type="submission" date="2016-04" db="EMBL/GenBank/DDBJ databases">
        <authorList>
            <person name="Evans L.H."/>
            <person name="Alamgir A."/>
            <person name="Owens N."/>
            <person name="Weber N.D."/>
            <person name="Virtaneva K."/>
            <person name="Barbian K."/>
            <person name="Babar A."/>
            <person name="Rosenke K."/>
        </authorList>
    </citation>
    <scope>NUCLEOTIDE SEQUENCE [LARGE SCALE GENOMIC DNA]</scope>
    <source>
        <strain evidence="2">CBS 101.48</strain>
    </source>
</reference>
<feature type="chain" id="PRO_5007899856" evidence="1">
    <location>
        <begin position="20"/>
        <end position="137"/>
    </location>
</feature>
<dbReference type="AlphaFoldDB" id="A0A168QCZ6"/>
<gene>
    <name evidence="2" type="primary">ABSGL_10200.1 scaffold 11805</name>
</gene>
<evidence type="ECO:0000256" key="1">
    <source>
        <dbReference type="SAM" id="SignalP"/>
    </source>
</evidence>
<sequence length="137" mass="14588">MLAFKSVALFLTFAMGAMACRSASTSCGGKWAATGYFGDAINAALGQIPDNDGFRFKIPTSGDLWHKCGQVTGPGRFVQSAVQVYSKCDGCGYEAFGNEIHCYANQALNDCGSGTDWTGDARVCNDYYCVELTACLD</sequence>
<keyword evidence="3" id="KW-1185">Reference proteome</keyword>
<proteinExistence type="predicted"/>
<keyword evidence="1" id="KW-0732">Signal</keyword>
<protein>
    <submittedName>
        <fullName evidence="2">Uncharacterized protein</fullName>
    </submittedName>
</protein>
<evidence type="ECO:0000313" key="3">
    <source>
        <dbReference type="Proteomes" id="UP000078561"/>
    </source>
</evidence>